<dbReference type="InterPro" id="IPR048770">
    <property type="entry name" value="SoFic-like_C"/>
</dbReference>
<dbReference type="InterPro" id="IPR036388">
    <property type="entry name" value="WH-like_DNA-bd_sf"/>
</dbReference>
<evidence type="ECO:0000259" key="2">
    <source>
        <dbReference type="PROSITE" id="PS51459"/>
    </source>
</evidence>
<comment type="caution">
    <text evidence="3">The sequence shown here is derived from an EMBL/GenBank/DDBJ whole genome shotgun (WGS) entry which is preliminary data.</text>
</comment>
<evidence type="ECO:0000313" key="3">
    <source>
        <dbReference type="EMBL" id="GAA3278556.1"/>
    </source>
</evidence>
<dbReference type="Gene3D" id="1.10.10.10">
    <property type="entry name" value="Winged helix-like DNA-binding domain superfamily/Winged helix DNA-binding domain"/>
    <property type="match status" value="1"/>
</dbReference>
<name>A0ABP6R970_9MICC</name>
<dbReference type="Pfam" id="PF21248">
    <property type="entry name" value="SoFic-like_C"/>
    <property type="match status" value="1"/>
</dbReference>
<evidence type="ECO:0000313" key="4">
    <source>
        <dbReference type="Proteomes" id="UP001501736"/>
    </source>
</evidence>
<evidence type="ECO:0000256" key="1">
    <source>
        <dbReference type="SAM" id="MobiDB-lite"/>
    </source>
</evidence>
<sequence>MCSASESSWDPNRPYQELPPLPPAQDVEPPDVLRQVVEARAVLAKMDEAARRLPNPEVLLSALTVLEAQASSEIENVVTTTDELFSYMDHLDEASPDVKEALRYRDGLFRGVEIVEERGTLTRATAETICGEISGRSMTLRRTPGTIIASALTGAPVYTPPEGFEVIDRKMGEWENYVNSPGAHDPLVRMALSHYQFEAIHPFDDGNGRTGRILAILQLINEGMLSRPTLYLSRYIIAHKRQYYSLLRRVTEEGDFVAWIRFILDAVQSTARSTVLLIDELQAVEEQLKRVAADALPAGGNLWFVETLMMRPYTRMAAVQQRCGVSRPTARKWLSAMVDAGVLRRMEKGRDVLFVHDGYLEVLANA</sequence>
<dbReference type="InterPro" id="IPR025758">
    <property type="entry name" value="Fic/DOC_N"/>
</dbReference>
<keyword evidence="4" id="KW-1185">Reference proteome</keyword>
<feature type="domain" description="Fido" evidence="2">
    <location>
        <begin position="121"/>
        <end position="265"/>
    </location>
</feature>
<dbReference type="SUPFAM" id="SSF140931">
    <property type="entry name" value="Fic-like"/>
    <property type="match status" value="1"/>
</dbReference>
<dbReference type="InterPro" id="IPR036597">
    <property type="entry name" value="Fido-like_dom_sf"/>
</dbReference>
<gene>
    <name evidence="3" type="ORF">GCM10020260_00780</name>
</gene>
<reference evidence="4" key="1">
    <citation type="journal article" date="2019" name="Int. J. Syst. Evol. Microbiol.">
        <title>The Global Catalogue of Microorganisms (GCM) 10K type strain sequencing project: providing services to taxonomists for standard genome sequencing and annotation.</title>
        <authorList>
            <consortium name="The Broad Institute Genomics Platform"/>
            <consortium name="The Broad Institute Genome Sequencing Center for Infectious Disease"/>
            <person name="Wu L."/>
            <person name="Ma J."/>
        </authorList>
    </citation>
    <scope>NUCLEOTIDE SEQUENCE [LARGE SCALE GENOMIC DNA]</scope>
    <source>
        <strain evidence="4">JCM 11483</strain>
    </source>
</reference>
<accession>A0ABP6R970</accession>
<dbReference type="EMBL" id="BAAAYG010000001">
    <property type="protein sequence ID" value="GAA3278556.1"/>
    <property type="molecule type" value="Genomic_DNA"/>
</dbReference>
<dbReference type="Proteomes" id="UP001501736">
    <property type="component" value="Unassembled WGS sequence"/>
</dbReference>
<dbReference type="InterPro" id="IPR026287">
    <property type="entry name" value="SoFic-like"/>
</dbReference>
<dbReference type="RefSeq" id="WP_344717202.1">
    <property type="nucleotide sequence ID" value="NZ_BAAAYG010000001.1"/>
</dbReference>
<dbReference type="PROSITE" id="PS51459">
    <property type="entry name" value="FIDO"/>
    <property type="match status" value="1"/>
</dbReference>
<dbReference type="Pfam" id="PF02661">
    <property type="entry name" value="Fic"/>
    <property type="match status" value="1"/>
</dbReference>
<dbReference type="PIRSF" id="PIRSF038925">
    <property type="entry name" value="AMP-prot_trans"/>
    <property type="match status" value="1"/>
</dbReference>
<dbReference type="Gene3D" id="1.10.3290.10">
    <property type="entry name" value="Fido-like domain"/>
    <property type="match status" value="1"/>
</dbReference>
<dbReference type="PANTHER" id="PTHR13504:SF35">
    <property type="entry name" value="PROTEIN ADENYLYLTRANSFERASE SOFIC"/>
    <property type="match status" value="1"/>
</dbReference>
<feature type="region of interest" description="Disordered" evidence="1">
    <location>
        <begin position="1"/>
        <end position="28"/>
    </location>
</feature>
<organism evidence="3 4">
    <name type="scientific">Nesterenkonia halobia</name>
    <dbReference type="NCBI Taxonomy" id="37922"/>
    <lineage>
        <taxon>Bacteria</taxon>
        <taxon>Bacillati</taxon>
        <taxon>Actinomycetota</taxon>
        <taxon>Actinomycetes</taxon>
        <taxon>Micrococcales</taxon>
        <taxon>Micrococcaceae</taxon>
        <taxon>Nesterenkonia</taxon>
    </lineage>
</organism>
<dbReference type="InterPro" id="IPR003812">
    <property type="entry name" value="Fido"/>
</dbReference>
<proteinExistence type="predicted"/>
<dbReference type="InterPro" id="IPR040198">
    <property type="entry name" value="Fido_containing"/>
</dbReference>
<protein>
    <submittedName>
        <fullName evidence="3">Fic family protein</fullName>
    </submittedName>
</protein>
<feature type="compositionally biased region" description="Polar residues" evidence="1">
    <location>
        <begin position="1"/>
        <end position="10"/>
    </location>
</feature>
<dbReference type="PANTHER" id="PTHR13504">
    <property type="entry name" value="FIDO DOMAIN-CONTAINING PROTEIN DDB_G0283145"/>
    <property type="match status" value="1"/>
</dbReference>
<dbReference type="Pfam" id="PF13784">
    <property type="entry name" value="Fic_N"/>
    <property type="match status" value="1"/>
</dbReference>